<organism evidence="2 3">
    <name type="scientific">Crenichthys baileyi</name>
    <name type="common">White River springfish</name>
    <dbReference type="NCBI Taxonomy" id="28760"/>
    <lineage>
        <taxon>Eukaryota</taxon>
        <taxon>Metazoa</taxon>
        <taxon>Chordata</taxon>
        <taxon>Craniata</taxon>
        <taxon>Vertebrata</taxon>
        <taxon>Euteleostomi</taxon>
        <taxon>Actinopterygii</taxon>
        <taxon>Neopterygii</taxon>
        <taxon>Teleostei</taxon>
        <taxon>Neoteleostei</taxon>
        <taxon>Acanthomorphata</taxon>
        <taxon>Ovalentaria</taxon>
        <taxon>Atherinomorphae</taxon>
        <taxon>Cyprinodontiformes</taxon>
        <taxon>Goodeidae</taxon>
        <taxon>Crenichthys</taxon>
    </lineage>
</organism>
<feature type="region of interest" description="Disordered" evidence="1">
    <location>
        <begin position="29"/>
        <end position="68"/>
    </location>
</feature>
<evidence type="ECO:0000313" key="2">
    <source>
        <dbReference type="EMBL" id="KAK5620387.1"/>
    </source>
</evidence>
<accession>A0AAV9SI96</accession>
<comment type="caution">
    <text evidence="2">The sequence shown here is derived from an EMBL/GenBank/DDBJ whole genome shotgun (WGS) entry which is preliminary data.</text>
</comment>
<evidence type="ECO:0000256" key="1">
    <source>
        <dbReference type="SAM" id="MobiDB-lite"/>
    </source>
</evidence>
<protein>
    <submittedName>
        <fullName evidence="2">Uncharacterized protein</fullName>
    </submittedName>
</protein>
<reference evidence="2 3" key="1">
    <citation type="submission" date="2021-06" db="EMBL/GenBank/DDBJ databases">
        <authorList>
            <person name="Palmer J.M."/>
        </authorList>
    </citation>
    <scope>NUCLEOTIDE SEQUENCE [LARGE SCALE GENOMIC DNA]</scope>
    <source>
        <strain evidence="2 3">MEX-2019</strain>
        <tissue evidence="2">Muscle</tissue>
    </source>
</reference>
<evidence type="ECO:0000313" key="3">
    <source>
        <dbReference type="Proteomes" id="UP001311232"/>
    </source>
</evidence>
<gene>
    <name evidence="2" type="ORF">CRENBAI_024770</name>
</gene>
<keyword evidence="3" id="KW-1185">Reference proteome</keyword>
<sequence>MRLLIGLDQLQLRTHTCQSHPAIEEEAQLWAPPAPPPTTHHPHPAPLRQWRGTKASAEKEARVYSTAL</sequence>
<proteinExistence type="predicted"/>
<dbReference type="Proteomes" id="UP001311232">
    <property type="component" value="Unassembled WGS sequence"/>
</dbReference>
<dbReference type="AlphaFoldDB" id="A0AAV9SI96"/>
<dbReference type="EMBL" id="JAHHUM010000367">
    <property type="protein sequence ID" value="KAK5620387.1"/>
    <property type="molecule type" value="Genomic_DNA"/>
</dbReference>
<name>A0AAV9SI96_9TELE</name>